<sequence length="191" mass="21057">MKEALGFSRHLGFVNDFATQREFLMTLEIYPKKTGQVAECDLRSSSGFTLMEVLLVLVILSIGLLGLAALQNMALKDNHNALLRSRAVQQAEDILDRMRANRANMADYEIGMGDPDDWDPQSAVRATLATKLTAAGYTGMVHTDLLEWKIGLAWSLPGGDGFVEEDDGQVTVEIQWQEGDQTVSITVVTRP</sequence>
<dbReference type="Pfam" id="PF07963">
    <property type="entry name" value="N_methyl"/>
    <property type="match status" value="1"/>
</dbReference>
<keyword evidence="1" id="KW-0472">Membrane</keyword>
<dbReference type="Proteomes" id="UP000318307">
    <property type="component" value="Unassembled WGS sequence"/>
</dbReference>
<dbReference type="InterPro" id="IPR012902">
    <property type="entry name" value="N_methyl_site"/>
</dbReference>
<reference evidence="2 3" key="1">
    <citation type="submission" date="2019-07" db="EMBL/GenBank/DDBJ databases">
        <title>Genome sequencing of 100 strains of the haloalkaliphilic chemolithoautotrophic sulfur-oxidizing bacterium Thioalkalivibrio.</title>
        <authorList>
            <person name="Muyzer G."/>
        </authorList>
    </citation>
    <scope>NUCLEOTIDE SEQUENCE [LARGE SCALE GENOMIC DNA]</scope>
    <source>
        <strain evidence="2 3">ASO4-4</strain>
    </source>
</reference>
<organism evidence="2 3">
    <name type="scientific">Desulfobotulus alkaliphilus</name>
    <dbReference type="NCBI Taxonomy" id="622671"/>
    <lineage>
        <taxon>Bacteria</taxon>
        <taxon>Pseudomonadati</taxon>
        <taxon>Thermodesulfobacteriota</taxon>
        <taxon>Desulfobacteria</taxon>
        <taxon>Desulfobacterales</taxon>
        <taxon>Desulfobacteraceae</taxon>
        <taxon>Desulfobotulus</taxon>
    </lineage>
</organism>
<keyword evidence="3" id="KW-1185">Reference proteome</keyword>
<dbReference type="EMBL" id="VLLC01000012">
    <property type="protein sequence ID" value="TWI71815.1"/>
    <property type="molecule type" value="Genomic_DNA"/>
</dbReference>
<proteinExistence type="predicted"/>
<dbReference type="InterPro" id="IPR013362">
    <property type="entry name" value="Pilus_4_PilV"/>
</dbReference>
<name>A0A562RRT1_9BACT</name>
<dbReference type="AlphaFoldDB" id="A0A562RRT1"/>
<evidence type="ECO:0000313" key="3">
    <source>
        <dbReference type="Proteomes" id="UP000318307"/>
    </source>
</evidence>
<evidence type="ECO:0000256" key="1">
    <source>
        <dbReference type="SAM" id="Phobius"/>
    </source>
</evidence>
<gene>
    <name evidence="2" type="ORF">LZ24_01832</name>
</gene>
<accession>A0A562RRT1</accession>
<evidence type="ECO:0000313" key="2">
    <source>
        <dbReference type="EMBL" id="TWI71815.1"/>
    </source>
</evidence>
<dbReference type="NCBIfam" id="TIGR02532">
    <property type="entry name" value="IV_pilin_GFxxxE"/>
    <property type="match status" value="1"/>
</dbReference>
<keyword evidence="1" id="KW-1133">Transmembrane helix</keyword>
<dbReference type="NCBIfam" id="TIGR02523">
    <property type="entry name" value="type_IV_pilV"/>
    <property type="match status" value="1"/>
</dbReference>
<feature type="transmembrane region" description="Helical" evidence="1">
    <location>
        <begin position="53"/>
        <end position="75"/>
    </location>
</feature>
<keyword evidence="1" id="KW-0812">Transmembrane</keyword>
<comment type="caution">
    <text evidence="2">The sequence shown here is derived from an EMBL/GenBank/DDBJ whole genome shotgun (WGS) entry which is preliminary data.</text>
</comment>
<protein>
    <submittedName>
        <fullName evidence="2">Type IV pilus assembly protein PilV</fullName>
    </submittedName>
</protein>
<dbReference type="OrthoDB" id="5398673at2"/>